<evidence type="ECO:0000313" key="14">
    <source>
        <dbReference type="Proteomes" id="UP000199608"/>
    </source>
</evidence>
<feature type="domain" description="Lumazine-binding" evidence="12">
    <location>
        <begin position="97"/>
        <end position="193"/>
    </location>
</feature>
<evidence type="ECO:0000256" key="1">
    <source>
        <dbReference type="ARBA" id="ARBA00000968"/>
    </source>
</evidence>
<evidence type="ECO:0000256" key="11">
    <source>
        <dbReference type="PROSITE-ProRule" id="PRU00524"/>
    </source>
</evidence>
<keyword evidence="7" id="KW-0686">Riboflavin biosynthesis</keyword>
<dbReference type="Proteomes" id="UP000199608">
    <property type="component" value="Unassembled WGS sequence"/>
</dbReference>
<dbReference type="FunFam" id="2.40.30.20:FF:000003">
    <property type="entry name" value="Riboflavin synthase, alpha subunit"/>
    <property type="match status" value="1"/>
</dbReference>
<reference evidence="14" key="1">
    <citation type="submission" date="2016-10" db="EMBL/GenBank/DDBJ databases">
        <authorList>
            <person name="Varghese N."/>
            <person name="Submissions S."/>
        </authorList>
    </citation>
    <scope>NUCLEOTIDE SEQUENCE [LARGE SCALE GENOMIC DNA]</scope>
    <source>
        <strain evidence="14">DSM 3384</strain>
    </source>
</reference>
<dbReference type="PANTHER" id="PTHR21098:SF12">
    <property type="entry name" value="RIBOFLAVIN SYNTHASE"/>
    <property type="match status" value="1"/>
</dbReference>
<dbReference type="PIRSF" id="PIRSF000498">
    <property type="entry name" value="Riboflavin_syn_A"/>
    <property type="match status" value="1"/>
</dbReference>
<feature type="domain" description="Lumazine-binding" evidence="12">
    <location>
        <begin position="1"/>
        <end position="96"/>
    </location>
</feature>
<dbReference type="EMBL" id="FNLL01000006">
    <property type="protein sequence ID" value="SDU30982.1"/>
    <property type="molecule type" value="Genomic_DNA"/>
</dbReference>
<dbReference type="CDD" id="cd00402">
    <property type="entry name" value="Riboflavin_synthase_like"/>
    <property type="match status" value="1"/>
</dbReference>
<accession>A0A1H2HGT9</accession>
<dbReference type="InterPro" id="IPR001783">
    <property type="entry name" value="Lumazine-bd"/>
</dbReference>
<evidence type="ECO:0000256" key="7">
    <source>
        <dbReference type="ARBA" id="ARBA00022619"/>
    </source>
</evidence>
<gene>
    <name evidence="13" type="ORF">SAMN04487931_106234</name>
</gene>
<dbReference type="FunFam" id="2.40.30.20:FF:000004">
    <property type="entry name" value="Riboflavin synthase, alpha subunit"/>
    <property type="match status" value="1"/>
</dbReference>
<dbReference type="InterPro" id="IPR023366">
    <property type="entry name" value="ATP_synth_asu-like_sf"/>
</dbReference>
<feature type="repeat" description="Lumazine-binding" evidence="11">
    <location>
        <begin position="1"/>
        <end position="96"/>
    </location>
</feature>
<evidence type="ECO:0000259" key="12">
    <source>
        <dbReference type="PROSITE" id="PS51177"/>
    </source>
</evidence>
<evidence type="ECO:0000256" key="2">
    <source>
        <dbReference type="ARBA" id="ARBA00002803"/>
    </source>
</evidence>
<evidence type="ECO:0000256" key="6">
    <source>
        <dbReference type="ARBA" id="ARBA00013950"/>
    </source>
</evidence>
<evidence type="ECO:0000256" key="5">
    <source>
        <dbReference type="ARBA" id="ARBA00012827"/>
    </source>
</evidence>
<evidence type="ECO:0000256" key="8">
    <source>
        <dbReference type="ARBA" id="ARBA00022679"/>
    </source>
</evidence>
<dbReference type="GO" id="GO:0004746">
    <property type="term" value="F:riboflavin synthase activity"/>
    <property type="evidence" value="ECO:0007669"/>
    <property type="project" value="UniProtKB-UniRule"/>
</dbReference>
<dbReference type="EC" id="2.5.1.9" evidence="5 10"/>
<dbReference type="PANTHER" id="PTHR21098">
    <property type="entry name" value="RIBOFLAVIN SYNTHASE ALPHA CHAIN"/>
    <property type="match status" value="1"/>
</dbReference>
<feature type="repeat" description="Lumazine-binding" evidence="11">
    <location>
        <begin position="97"/>
        <end position="193"/>
    </location>
</feature>
<dbReference type="Gene3D" id="2.40.30.20">
    <property type="match status" value="2"/>
</dbReference>
<organism evidence="13 14">
    <name type="scientific">Desulfobacula phenolica</name>
    <dbReference type="NCBI Taxonomy" id="90732"/>
    <lineage>
        <taxon>Bacteria</taxon>
        <taxon>Pseudomonadati</taxon>
        <taxon>Thermodesulfobacteriota</taxon>
        <taxon>Desulfobacteria</taxon>
        <taxon>Desulfobacterales</taxon>
        <taxon>Desulfobacteraceae</taxon>
        <taxon>Desulfobacula</taxon>
    </lineage>
</organism>
<sequence>MFTGIIESFGTIKRIESSGEGKVLHIGCDLDLSESKIGDSIAVNGACLTAVSLEKHAFKVDMAPETVERTTFKSLTTGSRVNIERALKLSDRIDGHLVSGHIDGTGTISSIVRKSNAVIIKIDVPLTLGSDMIEKGSVAIEGISLTINQCSDKDFQVSIIPHTADITTIGLKRVGDEVNIETDMIGKYVKKILRGSVSKNDALPKGEKDISMELLARNGFL</sequence>
<dbReference type="NCBIfam" id="NF006767">
    <property type="entry name" value="PRK09289.1"/>
    <property type="match status" value="1"/>
</dbReference>
<proteinExistence type="predicted"/>
<dbReference type="InterPro" id="IPR017938">
    <property type="entry name" value="Riboflavin_synthase-like_b-brl"/>
</dbReference>
<dbReference type="Pfam" id="PF00677">
    <property type="entry name" value="Lum_binding"/>
    <property type="match status" value="2"/>
</dbReference>
<dbReference type="GO" id="GO:0009231">
    <property type="term" value="P:riboflavin biosynthetic process"/>
    <property type="evidence" value="ECO:0007669"/>
    <property type="project" value="UniProtKB-KW"/>
</dbReference>
<dbReference type="NCBIfam" id="TIGR00187">
    <property type="entry name" value="ribE"/>
    <property type="match status" value="1"/>
</dbReference>
<comment type="pathway">
    <text evidence="3">Cofactor biosynthesis; riboflavin biosynthesis; riboflavin from 2-hydroxy-3-oxobutyl phosphate and 5-amino-6-(D-ribitylamino)uracil: step 2/2.</text>
</comment>
<comment type="catalytic activity">
    <reaction evidence="1">
        <text>2 6,7-dimethyl-8-(1-D-ribityl)lumazine + H(+) = 5-amino-6-(D-ribitylamino)uracil + riboflavin</text>
        <dbReference type="Rhea" id="RHEA:20772"/>
        <dbReference type="ChEBI" id="CHEBI:15378"/>
        <dbReference type="ChEBI" id="CHEBI:15934"/>
        <dbReference type="ChEBI" id="CHEBI:57986"/>
        <dbReference type="ChEBI" id="CHEBI:58201"/>
        <dbReference type="EC" id="2.5.1.9"/>
    </reaction>
</comment>
<evidence type="ECO:0000256" key="9">
    <source>
        <dbReference type="ARBA" id="ARBA00022737"/>
    </source>
</evidence>
<dbReference type="PROSITE" id="PS51177">
    <property type="entry name" value="LUMAZINE_BIND"/>
    <property type="match status" value="2"/>
</dbReference>
<protein>
    <recommendedName>
        <fullName evidence="6 10">Riboflavin synthase</fullName>
        <ecNumber evidence="5 10">2.5.1.9</ecNumber>
    </recommendedName>
</protein>
<comment type="subunit">
    <text evidence="4">Homotrimer.</text>
</comment>
<dbReference type="InterPro" id="IPR026017">
    <property type="entry name" value="Lumazine-bd_dom"/>
</dbReference>
<evidence type="ECO:0000313" key="13">
    <source>
        <dbReference type="EMBL" id="SDU30982.1"/>
    </source>
</evidence>
<comment type="function">
    <text evidence="2">Catalyzes the dismutation of two molecules of 6,7-dimethyl-8-ribityllumazine, resulting in the formation of riboflavin and 5-amino-6-(D-ribitylamino)uracil.</text>
</comment>
<evidence type="ECO:0000256" key="4">
    <source>
        <dbReference type="ARBA" id="ARBA00011233"/>
    </source>
</evidence>
<evidence type="ECO:0000256" key="3">
    <source>
        <dbReference type="ARBA" id="ARBA00004887"/>
    </source>
</evidence>
<keyword evidence="8" id="KW-0808">Transferase</keyword>
<keyword evidence="14" id="KW-1185">Reference proteome</keyword>
<keyword evidence="9" id="KW-0677">Repeat</keyword>
<dbReference type="RefSeq" id="WP_092234388.1">
    <property type="nucleotide sequence ID" value="NZ_FNLL01000006.1"/>
</dbReference>
<dbReference type="SUPFAM" id="SSF63380">
    <property type="entry name" value="Riboflavin synthase domain-like"/>
    <property type="match status" value="2"/>
</dbReference>
<evidence type="ECO:0000256" key="10">
    <source>
        <dbReference type="NCBIfam" id="TIGR00187"/>
    </source>
</evidence>
<name>A0A1H2HGT9_9BACT</name>
<dbReference type="AlphaFoldDB" id="A0A1H2HGT9"/>